<keyword evidence="1" id="KW-0812">Transmembrane</keyword>
<name>A0ABT5JWD0_9BURK</name>
<proteinExistence type="predicted"/>
<feature type="transmembrane region" description="Helical" evidence="1">
    <location>
        <begin position="6"/>
        <end position="23"/>
    </location>
</feature>
<reference evidence="2 3" key="1">
    <citation type="submission" date="2022-10" db="EMBL/GenBank/DDBJ databases">
        <title>Janthinobacterium sp. hw3 Genome sequencing.</title>
        <authorList>
            <person name="Park S."/>
        </authorList>
    </citation>
    <scope>NUCLEOTIDE SEQUENCE [LARGE SCALE GENOMIC DNA]</scope>
    <source>
        <strain evidence="3">hw3</strain>
    </source>
</reference>
<evidence type="ECO:0000313" key="2">
    <source>
        <dbReference type="EMBL" id="MDC8757038.1"/>
    </source>
</evidence>
<keyword evidence="1" id="KW-0472">Membrane</keyword>
<keyword evidence="3" id="KW-1185">Reference proteome</keyword>
<keyword evidence="1" id="KW-1133">Transmembrane helix</keyword>
<dbReference type="EMBL" id="JAQQXR010000001">
    <property type="protein sequence ID" value="MDC8757038.1"/>
    <property type="molecule type" value="Genomic_DNA"/>
</dbReference>
<dbReference type="Proteomes" id="UP001221208">
    <property type="component" value="Unassembled WGS sequence"/>
</dbReference>
<evidence type="ECO:0000313" key="3">
    <source>
        <dbReference type="Proteomes" id="UP001221208"/>
    </source>
</evidence>
<feature type="transmembrane region" description="Helical" evidence="1">
    <location>
        <begin position="35"/>
        <end position="55"/>
    </location>
</feature>
<protein>
    <submittedName>
        <fullName evidence="2">Uncharacterized protein</fullName>
    </submittedName>
</protein>
<organism evidence="2 3">
    <name type="scientific">Janthinobacterium fluminis</name>
    <dbReference type="NCBI Taxonomy" id="2987524"/>
    <lineage>
        <taxon>Bacteria</taxon>
        <taxon>Pseudomonadati</taxon>
        <taxon>Pseudomonadota</taxon>
        <taxon>Betaproteobacteria</taxon>
        <taxon>Burkholderiales</taxon>
        <taxon>Oxalobacteraceae</taxon>
        <taxon>Janthinobacterium</taxon>
    </lineage>
</organism>
<dbReference type="RefSeq" id="WP_273669688.1">
    <property type="nucleotide sequence ID" value="NZ_JAQQXR010000001.1"/>
</dbReference>
<gene>
    <name evidence="2" type="ORF">OIK44_05470</name>
</gene>
<comment type="caution">
    <text evidence="2">The sequence shown here is derived from an EMBL/GenBank/DDBJ whole genome shotgun (WGS) entry which is preliminary data.</text>
</comment>
<evidence type="ECO:0000256" key="1">
    <source>
        <dbReference type="SAM" id="Phobius"/>
    </source>
</evidence>
<sequence>MNFIFHIALMNAWGGLDSLYALIQSLRGRRMHKYNRIGIISIFLATGLAGVAPQASALGVVSRSCLAAGAQESISVDWGYNKFNLWTASLHYKDGALLHVTNTVKPGGNGWDYTWRSYAGHFASEFWYGSVVGNHYRNDQGFITFLGNSTATDCNLSNWGGS</sequence>
<accession>A0ABT5JWD0</accession>